<organism evidence="1 2">
    <name type="scientific">Faba bean yellow leaf virus</name>
    <dbReference type="NCBI Taxonomy" id="1137801"/>
    <lineage>
        <taxon>Viruses</taxon>
        <taxon>Monodnaviria</taxon>
        <taxon>Shotokuvirae</taxon>
        <taxon>Cressdnaviricota</taxon>
        <taxon>Arfiviricetes</taxon>
        <taxon>Mulpavirales</taxon>
        <taxon>Nanoviridae</taxon>
        <taxon>Nanovirus</taxon>
        <taxon>Nanovirus flaviviciae</taxon>
    </lineage>
</organism>
<dbReference type="Proteomes" id="UP000241309">
    <property type="component" value="Genome"/>
</dbReference>
<gene>
    <name evidence="1" type="primary">ORF U2</name>
</gene>
<dbReference type="EMBL" id="HE654129">
    <property type="protein sequence ID" value="CCF74119.1"/>
    <property type="molecule type" value="Genomic_DNA"/>
</dbReference>
<dbReference type="RefSeq" id="YP_009508218.1">
    <property type="nucleotide sequence ID" value="NC_038908.1"/>
</dbReference>
<protein>
    <submittedName>
        <fullName evidence="1">U2 protein</fullName>
    </submittedName>
</protein>
<accession>K4Q5I9</accession>
<dbReference type="OrthoDB" id="20376at10239"/>
<reference evidence="1 2" key="1">
    <citation type="journal article" date="2013" name="Plant Dis.">
        <title>Three Distinct Nanoviruses, One of Which Represents a New Species, Infect Faba Bean in Ethiopia.</title>
        <authorList>
            <person name="Abraham A.D."/>
            <person name="Varrelmann M."/>
            <person name="Vetten H.J."/>
        </authorList>
    </citation>
    <scope>NUCLEOTIDE SEQUENCE [LARGE SCALE GENOMIC DNA]</scope>
    <source>
        <strain evidence="1">Eth-231</strain>
    </source>
</reference>
<name>K4Q5I9_9VIRU</name>
<dbReference type="GeneID" id="37619552"/>
<evidence type="ECO:0000313" key="1">
    <source>
        <dbReference type="EMBL" id="CCF74119.1"/>
    </source>
</evidence>
<dbReference type="KEGG" id="vg:37619552"/>
<sequence length="121" mass="14825">MVSHRRLKLSLREITQLKEEQDEFWVSYETYLRAHEDVLGEICRYHGRRVKAYPKLPSYAPTRWVLRLRTVYDVRVDECKRCKEEEVIRQYSNPVREEGLNDLYDYGNYRYQVYYTNSNCN</sequence>
<evidence type="ECO:0000313" key="2">
    <source>
        <dbReference type="Proteomes" id="UP000241309"/>
    </source>
</evidence>
<proteinExistence type="predicted"/>
<keyword evidence="2" id="KW-1185">Reference proteome</keyword>